<evidence type="ECO:0000256" key="5">
    <source>
        <dbReference type="SAM" id="Phobius"/>
    </source>
</evidence>
<evidence type="ECO:0000313" key="7">
    <source>
        <dbReference type="EMBL" id="ACL23440.1"/>
    </source>
</evidence>
<dbReference type="KEGG" id="cag:Cagg_0501"/>
<dbReference type="Proteomes" id="UP000002508">
    <property type="component" value="Chromosome"/>
</dbReference>
<organism evidence="7 8">
    <name type="scientific">Chloroflexus aggregans (strain MD-66 / DSM 9485)</name>
    <dbReference type="NCBI Taxonomy" id="326427"/>
    <lineage>
        <taxon>Bacteria</taxon>
        <taxon>Bacillati</taxon>
        <taxon>Chloroflexota</taxon>
        <taxon>Chloroflexia</taxon>
        <taxon>Chloroflexales</taxon>
        <taxon>Chloroflexineae</taxon>
        <taxon>Chloroflexaceae</taxon>
        <taxon>Chloroflexus</taxon>
    </lineage>
</organism>
<dbReference type="OrthoDB" id="161700at2"/>
<evidence type="ECO:0000256" key="4">
    <source>
        <dbReference type="ARBA" id="ARBA00023136"/>
    </source>
</evidence>
<sequence length="160" mass="18073">MKPSLILRRVARIGIVLLRYAFGATFAYGAYHKITRGWMTTPIMREHFEQRLTEIDPNSFSAAYLRHFAIPFYRPIAWILTIGQVIVAISMLTGKGVRQSAALALFLLVNITAGSYFNAGMPPYLITAVLLMLDNQEGRLAWDELSDTTTVFMVGKRDDR</sequence>
<keyword evidence="4 5" id="KW-0472">Membrane</keyword>
<accession>B8G3Q7</accession>
<evidence type="ECO:0000256" key="2">
    <source>
        <dbReference type="ARBA" id="ARBA00022692"/>
    </source>
</evidence>
<dbReference type="GO" id="GO:0030416">
    <property type="term" value="P:methylamine metabolic process"/>
    <property type="evidence" value="ECO:0007669"/>
    <property type="project" value="InterPro"/>
</dbReference>
<evidence type="ECO:0000256" key="3">
    <source>
        <dbReference type="ARBA" id="ARBA00022989"/>
    </source>
</evidence>
<evidence type="ECO:0000256" key="1">
    <source>
        <dbReference type="ARBA" id="ARBA00004141"/>
    </source>
</evidence>
<dbReference type="EMBL" id="CP001337">
    <property type="protein sequence ID" value="ACL23440.1"/>
    <property type="molecule type" value="Genomic_DNA"/>
</dbReference>
<name>B8G3Q7_CHLAD</name>
<comment type="subcellular location">
    <subcellularLocation>
        <location evidence="1">Membrane</location>
        <topology evidence="1">Multi-pass membrane protein</topology>
    </subcellularLocation>
</comment>
<dbReference type="Pfam" id="PF07291">
    <property type="entry name" value="MauE"/>
    <property type="match status" value="1"/>
</dbReference>
<keyword evidence="8" id="KW-1185">Reference proteome</keyword>
<feature type="transmembrane region" description="Helical" evidence="5">
    <location>
        <begin position="12"/>
        <end position="31"/>
    </location>
</feature>
<dbReference type="AlphaFoldDB" id="B8G3Q7"/>
<dbReference type="InterPro" id="IPR009908">
    <property type="entry name" value="Methylamine_util_MauE"/>
</dbReference>
<keyword evidence="3 5" id="KW-1133">Transmembrane helix</keyword>
<feature type="domain" description="Methylamine utilisation protein MauE" evidence="6">
    <location>
        <begin position="15"/>
        <end position="115"/>
    </location>
</feature>
<dbReference type="STRING" id="326427.Cagg_0501"/>
<keyword evidence="2 5" id="KW-0812">Transmembrane</keyword>
<gene>
    <name evidence="7" type="ordered locus">Cagg_0501</name>
</gene>
<reference evidence="7" key="1">
    <citation type="submission" date="2008-12" db="EMBL/GenBank/DDBJ databases">
        <title>Complete sequence of Chloroflexus aggregans DSM 9485.</title>
        <authorList>
            <consortium name="US DOE Joint Genome Institute"/>
            <person name="Lucas S."/>
            <person name="Copeland A."/>
            <person name="Lapidus A."/>
            <person name="Glavina del Rio T."/>
            <person name="Dalin E."/>
            <person name="Tice H."/>
            <person name="Pitluck S."/>
            <person name="Foster B."/>
            <person name="Larimer F."/>
            <person name="Land M."/>
            <person name="Hauser L."/>
            <person name="Kyrpides N."/>
            <person name="Mikhailova N."/>
            <person name="Bryant D."/>
            <person name="Richardson P."/>
        </authorList>
    </citation>
    <scope>NUCLEOTIDE SEQUENCE</scope>
    <source>
        <strain evidence="7">DSM 9485</strain>
    </source>
</reference>
<dbReference type="RefSeq" id="WP_012615806.1">
    <property type="nucleotide sequence ID" value="NC_011831.1"/>
</dbReference>
<evidence type="ECO:0000313" key="8">
    <source>
        <dbReference type="Proteomes" id="UP000002508"/>
    </source>
</evidence>
<evidence type="ECO:0000259" key="6">
    <source>
        <dbReference type="Pfam" id="PF07291"/>
    </source>
</evidence>
<proteinExistence type="predicted"/>
<dbReference type="HOGENOM" id="CLU_1649104_0_0_0"/>
<feature type="transmembrane region" description="Helical" evidence="5">
    <location>
        <begin position="101"/>
        <end position="119"/>
    </location>
</feature>
<dbReference type="GO" id="GO:0016020">
    <property type="term" value="C:membrane"/>
    <property type="evidence" value="ECO:0007669"/>
    <property type="project" value="UniProtKB-SubCell"/>
</dbReference>
<feature type="transmembrane region" description="Helical" evidence="5">
    <location>
        <begin position="76"/>
        <end position="94"/>
    </location>
</feature>
<protein>
    <submittedName>
        <fullName evidence="7">DoxX family protein</fullName>
    </submittedName>
</protein>